<dbReference type="GO" id="GO:0005506">
    <property type="term" value="F:iron ion binding"/>
    <property type="evidence" value="ECO:0007669"/>
    <property type="project" value="InterPro"/>
</dbReference>
<evidence type="ECO:0000259" key="1">
    <source>
        <dbReference type="Pfam" id="PF01592"/>
    </source>
</evidence>
<dbReference type="GO" id="GO:0016226">
    <property type="term" value="P:iron-sulfur cluster assembly"/>
    <property type="evidence" value="ECO:0007669"/>
    <property type="project" value="InterPro"/>
</dbReference>
<dbReference type="EMBL" id="LCJW01000017">
    <property type="protein sequence ID" value="KKT86054.1"/>
    <property type="molecule type" value="Genomic_DNA"/>
</dbReference>
<organism evidence="2 3">
    <name type="scientific">Candidatus Collierbacteria bacterium GW2011_GWA2_44_99</name>
    <dbReference type="NCBI Taxonomy" id="1618380"/>
    <lineage>
        <taxon>Bacteria</taxon>
        <taxon>Candidatus Collieribacteriota</taxon>
    </lineage>
</organism>
<dbReference type="Gene3D" id="3.90.1010.10">
    <property type="match status" value="1"/>
</dbReference>
<accession>A0A0G1NPB7</accession>
<evidence type="ECO:0000313" key="2">
    <source>
        <dbReference type="EMBL" id="KKT86054.1"/>
    </source>
</evidence>
<feature type="domain" description="NIF system FeS cluster assembly NifU N-terminal" evidence="1">
    <location>
        <begin position="4"/>
        <end position="124"/>
    </location>
</feature>
<evidence type="ECO:0000313" key="3">
    <source>
        <dbReference type="Proteomes" id="UP000034797"/>
    </source>
</evidence>
<dbReference type="GO" id="GO:0051536">
    <property type="term" value="F:iron-sulfur cluster binding"/>
    <property type="evidence" value="ECO:0007669"/>
    <property type="project" value="InterPro"/>
</dbReference>
<comment type="caution">
    <text evidence="2">The sequence shown here is derived from an EMBL/GenBank/DDBJ whole genome shotgun (WGS) entry which is preliminary data.</text>
</comment>
<dbReference type="CDD" id="cd06664">
    <property type="entry name" value="IscU_like"/>
    <property type="match status" value="1"/>
</dbReference>
<proteinExistence type="predicted"/>
<dbReference type="InterPro" id="IPR002871">
    <property type="entry name" value="NIF_FeS_clus_asmbl_NifU_N"/>
</dbReference>
<gene>
    <name evidence="2" type="ORF">UW84_C0017G0021</name>
</gene>
<reference evidence="2 3" key="1">
    <citation type="journal article" date="2015" name="Nature">
        <title>rRNA introns, odd ribosomes, and small enigmatic genomes across a large radiation of phyla.</title>
        <authorList>
            <person name="Brown C.T."/>
            <person name="Hug L.A."/>
            <person name="Thomas B.C."/>
            <person name="Sharon I."/>
            <person name="Castelle C.J."/>
            <person name="Singh A."/>
            <person name="Wilkins M.J."/>
            <person name="Williams K.H."/>
            <person name="Banfield J.F."/>
        </authorList>
    </citation>
    <scope>NUCLEOTIDE SEQUENCE [LARGE SCALE GENOMIC DNA]</scope>
</reference>
<protein>
    <submittedName>
        <fullName evidence="2">NifU family SUF system FeS assembly protein</fullName>
    </submittedName>
</protein>
<dbReference type="PANTHER" id="PTHR10093">
    <property type="entry name" value="IRON-SULFUR CLUSTER ASSEMBLY ENZYME NIFU HOMOLOG"/>
    <property type="match status" value="1"/>
</dbReference>
<name>A0A0G1NPB7_9BACT</name>
<dbReference type="Pfam" id="PF01592">
    <property type="entry name" value="NifU_N"/>
    <property type="match status" value="1"/>
</dbReference>
<dbReference type="SUPFAM" id="SSF82649">
    <property type="entry name" value="SufE/NifU"/>
    <property type="match status" value="1"/>
</dbReference>
<dbReference type="AlphaFoldDB" id="A0A0G1NPB7"/>
<dbReference type="Proteomes" id="UP000034797">
    <property type="component" value="Unassembled WGS sequence"/>
</dbReference>
<sequence length="135" mass="15139">MSDYKDEIIDHYKNPRNFGELENADVTINEANSSCGDVVQIQIRTLGNKNSRTQDKEDLVIKEMKWRGVGCAISTAAASMLSEKVVGMDKRDLEKLGETGIIKMLGGEINPGRMKCAMLAYRGLLRIFEEKNQKI</sequence>